<evidence type="ECO:0000313" key="3">
    <source>
        <dbReference type="EMBL" id="RZD14143.1"/>
    </source>
</evidence>
<evidence type="ECO:0000259" key="1">
    <source>
        <dbReference type="PROSITE" id="PS50883"/>
    </source>
</evidence>
<dbReference type="InterPro" id="IPR014408">
    <property type="entry name" value="dGMP_Pdiesterase_EAL/HD-GYP"/>
</dbReference>
<feature type="domain" description="EAL" evidence="1">
    <location>
        <begin position="1"/>
        <end position="205"/>
    </location>
</feature>
<protein>
    <submittedName>
        <fullName evidence="3">EAL domain-containing protein</fullName>
    </submittedName>
</protein>
<dbReference type="PANTHER" id="PTHR33525:SF4">
    <property type="entry name" value="CYCLIC DI-GMP PHOSPHODIESTERASE CDGJ"/>
    <property type="match status" value="1"/>
</dbReference>
<accession>A0A519BA18</accession>
<feature type="domain" description="HDOD" evidence="2">
    <location>
        <begin position="196"/>
        <end position="396"/>
    </location>
</feature>
<dbReference type="PROSITE" id="PS51833">
    <property type="entry name" value="HDOD"/>
    <property type="match status" value="1"/>
</dbReference>
<dbReference type="InterPro" id="IPR001633">
    <property type="entry name" value="EAL_dom"/>
</dbReference>
<organism evidence="3 4">
    <name type="scientific">Candidatus Acidulodesulfobacterium ferriphilum</name>
    <dbReference type="NCBI Taxonomy" id="2597223"/>
    <lineage>
        <taxon>Bacteria</taxon>
        <taxon>Deltaproteobacteria</taxon>
        <taxon>Candidatus Acidulodesulfobacterales</taxon>
        <taxon>Candidatus Acidulodesulfobacterium</taxon>
    </lineage>
</organism>
<dbReference type="PROSITE" id="PS50883">
    <property type="entry name" value="EAL"/>
    <property type="match status" value="1"/>
</dbReference>
<dbReference type="EMBL" id="SGBD01000004">
    <property type="protein sequence ID" value="RZD14143.1"/>
    <property type="molecule type" value="Genomic_DNA"/>
</dbReference>
<dbReference type="AlphaFoldDB" id="A0A519BA18"/>
<dbReference type="Pfam" id="PF00563">
    <property type="entry name" value="EAL"/>
    <property type="match status" value="1"/>
</dbReference>
<dbReference type="InterPro" id="IPR052340">
    <property type="entry name" value="RNase_Y/CdgJ"/>
</dbReference>
<dbReference type="SUPFAM" id="SSF109604">
    <property type="entry name" value="HD-domain/PDEase-like"/>
    <property type="match status" value="1"/>
</dbReference>
<reference evidence="3 4" key="1">
    <citation type="submission" date="2019-01" db="EMBL/GenBank/DDBJ databases">
        <title>Insights into ecological role of a new deltaproteobacterial order Candidatus Sinidesulfobacterales (Sva0485) by metagenomics and metatranscriptomics.</title>
        <authorList>
            <person name="Tan S."/>
            <person name="Liu J."/>
            <person name="Fang Y."/>
            <person name="Hedlund B.P."/>
            <person name="Lian Z.H."/>
            <person name="Huang L.Y."/>
            <person name="Li J.T."/>
            <person name="Huang L.N."/>
            <person name="Li W.J."/>
            <person name="Jiang H.C."/>
            <person name="Dong H.L."/>
            <person name="Shu W.S."/>
        </authorList>
    </citation>
    <scope>NUCLEOTIDE SEQUENCE [LARGE SCALE GENOMIC DNA]</scope>
    <source>
        <strain evidence="3">AP3</strain>
    </source>
</reference>
<comment type="caution">
    <text evidence="3">The sequence shown here is derived from an EMBL/GenBank/DDBJ whole genome shotgun (WGS) entry which is preliminary data.</text>
</comment>
<dbReference type="Gene3D" id="1.10.3210.10">
    <property type="entry name" value="Hypothetical protein af1432"/>
    <property type="match status" value="1"/>
</dbReference>
<dbReference type="PANTHER" id="PTHR33525">
    <property type="match status" value="1"/>
</dbReference>
<dbReference type="InterPro" id="IPR035919">
    <property type="entry name" value="EAL_sf"/>
</dbReference>
<dbReference type="PIRSF" id="PIRSF003180">
    <property type="entry name" value="DiGMPpdiest_YuxH"/>
    <property type="match status" value="1"/>
</dbReference>
<name>A0A519BA18_9DELT</name>
<gene>
    <name evidence="3" type="ORF">EVJ47_07885</name>
</gene>
<proteinExistence type="predicted"/>
<dbReference type="Proteomes" id="UP000320813">
    <property type="component" value="Unassembled WGS sequence"/>
</dbReference>
<sequence length="411" mass="46659">MKKPIYIGRQPIINGDKSIFGYEMLFRRSGENVAEVVDHLNATASVLENMYDVGFKTLISDKIAFINIVPDILRQDIMDLLPKDKIVLEILETSRIDETAVSIIQDFKNKGFRFALDDFVYGEEWEPILRLSDYIKIDVKQYSKNEIKEILLFLKDYGVKFLAEKVELDEDFYFYKSLGFNLYQGYFFQKPSVLSSVSLDQSYRLLINIFNAFQANADIEQIEALFKTSPALVFRLLRLINSVFYGFAAKISSLRQAIVLLGYGNVSRWILTMMLASGKSDLESDLILESAIVKSRTMETICNKFISKSFGDEAFLVGMLSLISVALGMPFQDLLKEINIDSAISDALIDHKGKLGELIEFVDAFYNGYYILANAILKKINPLATIDDILKIDSEALMYLEAVKKSAYGVV</sequence>
<dbReference type="Pfam" id="PF08668">
    <property type="entry name" value="HDOD"/>
    <property type="match status" value="1"/>
</dbReference>
<dbReference type="InterPro" id="IPR013976">
    <property type="entry name" value="HDOD"/>
</dbReference>
<evidence type="ECO:0000313" key="4">
    <source>
        <dbReference type="Proteomes" id="UP000320813"/>
    </source>
</evidence>
<evidence type="ECO:0000259" key="2">
    <source>
        <dbReference type="PROSITE" id="PS51833"/>
    </source>
</evidence>
<dbReference type="Gene3D" id="3.20.20.450">
    <property type="entry name" value="EAL domain"/>
    <property type="match status" value="1"/>
</dbReference>
<dbReference type="SMART" id="SM00052">
    <property type="entry name" value="EAL"/>
    <property type="match status" value="1"/>
</dbReference>
<dbReference type="SUPFAM" id="SSF141868">
    <property type="entry name" value="EAL domain-like"/>
    <property type="match status" value="1"/>
</dbReference>